<sequence>MSNKPEPNQYEHEYDEKNPLDLLAMELERQLAEVLRDRQTIEHRMVEDLQNYHGEYDSEVVKALKEAKRAHPFIKLTRAKTNAAESQLVDLLFPNDDKNWAIEPTPVPELAGKIGDDTPVTMNGQSYQDEEGNIVTESDLAERELELIRERCLNMEAEIEDQLVESSYNAMCRKAIHDACVVGTGVLKGPVVIGKTDRAYVEVEGEWQMVVKESFTPAVEVVRPWDFYPDMSASHISEAEFAFERRYMSKQQVRDLVKRKGFPKQQVARVLKMKPEETQHNSSYQDDVRRLAGLSDTLNDTRYETWEYHGPISREVLLNLGVIGDIPDDEDEFDEWLQEGIVATVFYCGGIVLGARTHLITYEGYLPYRVFNWEEDDSSIFGYGVPRMVRDEQAIINSVWRTMLDNASITAGPQIGRNRKHIKPANGEWTLEPFKQWDMIGGTGDIKQAFSTFEFTSHLNELSAIYQTSRILFDEVSGVPMMQQGEQGEATQTLGGMSILMNAANTVRRRQVKAWDDNVTSPIIGDFYHWNMVNNDRADIKGDFQVDARGTGALLVRETLAMALTNFLQMAAGNEVFAPVLQIKQLQIMRLWARTQQLPADIIPSEDELRAYYENLQEQSQASDPQIEIEQLRIEQLQKKFEFEQKVEEQKLEAKMLELQVKAELKERELGAQLQAKASSERIEMMKMAQNKELSSEKLLVELKKGQAKLDQDWSQFVAEIEMKNIFGKRGNFGLGQ</sequence>
<reference evidence="3 5" key="1">
    <citation type="journal article" date="2018" name="Front. Microbiol.">
        <title>Genome-Based Analysis Reveals the Taxonomy and Diversity of the Family Idiomarinaceae.</title>
        <authorList>
            <person name="Liu Y."/>
            <person name="Lai Q."/>
            <person name="Shao Z."/>
        </authorList>
    </citation>
    <scope>NUCLEOTIDE SEQUENCE [LARGE SCALE GENOMIC DNA]</scope>
    <source>
        <strain evidence="3 5">CF12-14</strain>
    </source>
</reference>
<keyword evidence="5" id="KW-1185">Reference proteome</keyword>
<gene>
    <name evidence="2" type="ORF">B0I24_101235</name>
    <name evidence="3" type="ORF">CWE07_01125</name>
</gene>
<evidence type="ECO:0000313" key="4">
    <source>
        <dbReference type="Proteomes" id="UP000249203"/>
    </source>
</evidence>
<feature type="coiled-coil region" evidence="1">
    <location>
        <begin position="138"/>
        <end position="165"/>
    </location>
</feature>
<evidence type="ECO:0000313" key="5">
    <source>
        <dbReference type="Proteomes" id="UP000287865"/>
    </source>
</evidence>
<protein>
    <recommendedName>
        <fullName evidence="6">Portal protein</fullName>
    </recommendedName>
</protein>
<comment type="caution">
    <text evidence="2">The sequence shown here is derived from an EMBL/GenBank/DDBJ whole genome shotgun (WGS) entry which is preliminary data.</text>
</comment>
<dbReference type="OrthoDB" id="6105065at2"/>
<organism evidence="2 4">
    <name type="scientific">Aliidiomarina maris</name>
    <dbReference type="NCBI Taxonomy" id="531312"/>
    <lineage>
        <taxon>Bacteria</taxon>
        <taxon>Pseudomonadati</taxon>
        <taxon>Pseudomonadota</taxon>
        <taxon>Gammaproteobacteria</taxon>
        <taxon>Alteromonadales</taxon>
        <taxon>Idiomarinaceae</taxon>
        <taxon>Aliidiomarina</taxon>
    </lineage>
</organism>
<evidence type="ECO:0000313" key="2">
    <source>
        <dbReference type="EMBL" id="RAK01612.1"/>
    </source>
</evidence>
<dbReference type="Proteomes" id="UP000287865">
    <property type="component" value="Unassembled WGS sequence"/>
</dbReference>
<dbReference type="RefSeq" id="WP_111568093.1">
    <property type="nucleotide sequence ID" value="NZ_PIPK01000001.1"/>
</dbReference>
<proteinExistence type="predicted"/>
<dbReference type="AlphaFoldDB" id="A0A327X7I4"/>
<dbReference type="InterPro" id="IPR056909">
    <property type="entry name" value="SU10_portal"/>
</dbReference>
<evidence type="ECO:0008006" key="6">
    <source>
        <dbReference type="Google" id="ProtNLM"/>
    </source>
</evidence>
<keyword evidence="1" id="KW-0175">Coiled coil</keyword>
<reference evidence="2 4" key="2">
    <citation type="submission" date="2018-06" db="EMBL/GenBank/DDBJ databases">
        <title>Genomic Encyclopedia of Type Strains, Phase III (KMG-III): the genomes of soil and plant-associated and newly described type strains.</title>
        <authorList>
            <person name="Whitman W."/>
        </authorList>
    </citation>
    <scope>NUCLEOTIDE SEQUENCE [LARGE SCALE GENOMIC DNA]</scope>
    <source>
        <strain evidence="2 4">CGMCC 1.15366</strain>
    </source>
</reference>
<dbReference type="Pfam" id="PF23899">
    <property type="entry name" value="SU10_portal"/>
    <property type="match status" value="1"/>
</dbReference>
<accession>A0A327X7I4</accession>
<name>A0A327X7I4_9GAMM</name>
<dbReference type="EMBL" id="PIPK01000001">
    <property type="protein sequence ID" value="RUO28438.1"/>
    <property type="molecule type" value="Genomic_DNA"/>
</dbReference>
<dbReference type="EMBL" id="QLMD01000001">
    <property type="protein sequence ID" value="RAK01612.1"/>
    <property type="molecule type" value="Genomic_DNA"/>
</dbReference>
<dbReference type="Proteomes" id="UP000249203">
    <property type="component" value="Unassembled WGS sequence"/>
</dbReference>
<feature type="coiled-coil region" evidence="1">
    <location>
        <begin position="627"/>
        <end position="669"/>
    </location>
</feature>
<evidence type="ECO:0000313" key="3">
    <source>
        <dbReference type="EMBL" id="RUO28438.1"/>
    </source>
</evidence>
<evidence type="ECO:0000256" key="1">
    <source>
        <dbReference type="SAM" id="Coils"/>
    </source>
</evidence>